<dbReference type="Proteomes" id="UP000176429">
    <property type="component" value="Unassembled WGS sequence"/>
</dbReference>
<reference evidence="2 3" key="1">
    <citation type="journal article" date="2016" name="Nat. Commun.">
        <title>Thousands of microbial genomes shed light on interconnected biogeochemical processes in an aquifer system.</title>
        <authorList>
            <person name="Anantharaman K."/>
            <person name="Brown C.T."/>
            <person name="Hug L.A."/>
            <person name="Sharon I."/>
            <person name="Castelle C.J."/>
            <person name="Probst A.J."/>
            <person name="Thomas B.C."/>
            <person name="Singh A."/>
            <person name="Wilkins M.J."/>
            <person name="Karaoz U."/>
            <person name="Brodie E.L."/>
            <person name="Williams K.H."/>
            <person name="Hubbard S.S."/>
            <person name="Banfield J.F."/>
        </authorList>
    </citation>
    <scope>NUCLEOTIDE SEQUENCE [LARGE SCALE GENOMIC DNA]</scope>
</reference>
<accession>A0A1G2P276</accession>
<evidence type="ECO:0000256" key="1">
    <source>
        <dbReference type="SAM" id="MobiDB-lite"/>
    </source>
</evidence>
<evidence type="ECO:0000313" key="2">
    <source>
        <dbReference type="EMBL" id="OHA41681.1"/>
    </source>
</evidence>
<comment type="caution">
    <text evidence="2">The sequence shown here is derived from an EMBL/GenBank/DDBJ whole genome shotgun (WGS) entry which is preliminary data.</text>
</comment>
<dbReference type="AlphaFoldDB" id="A0A1G2P276"/>
<dbReference type="EMBL" id="MHSH01000021">
    <property type="protein sequence ID" value="OHA41681.1"/>
    <property type="molecule type" value="Genomic_DNA"/>
</dbReference>
<feature type="region of interest" description="Disordered" evidence="1">
    <location>
        <begin position="38"/>
        <end position="59"/>
    </location>
</feature>
<evidence type="ECO:0000313" key="3">
    <source>
        <dbReference type="Proteomes" id="UP000176429"/>
    </source>
</evidence>
<gene>
    <name evidence="2" type="ORF">A3H68_01820</name>
</gene>
<proteinExistence type="predicted"/>
<protein>
    <submittedName>
        <fullName evidence="2">Uncharacterized protein</fullName>
    </submittedName>
</protein>
<name>A0A1G2P276_9BACT</name>
<organism evidence="2 3">
    <name type="scientific">Candidatus Taylorbacteria bacterium RIFCSPLOWO2_02_FULL_46_40</name>
    <dbReference type="NCBI Taxonomy" id="1802329"/>
    <lineage>
        <taxon>Bacteria</taxon>
        <taxon>Candidatus Tayloriibacteriota</taxon>
    </lineage>
</organism>
<sequence length="59" mass="6664">MKTSETADRTDSTPLLLRRIENRPVATHPLASHFTMVTTQGNQPEMGDQSEDNTRYDSD</sequence>